<dbReference type="SUPFAM" id="SSF53850">
    <property type="entry name" value="Periplasmic binding protein-like II"/>
    <property type="match status" value="1"/>
</dbReference>
<evidence type="ECO:0000256" key="10">
    <source>
        <dbReference type="ARBA" id="ARBA00033171"/>
    </source>
</evidence>
<feature type="domain" description="SsuA/THI5-like" evidence="12">
    <location>
        <begin position="13"/>
        <end position="230"/>
    </location>
</feature>
<evidence type="ECO:0000256" key="9">
    <source>
        <dbReference type="ARBA" id="ARBA00023004"/>
    </source>
</evidence>
<comment type="subunit">
    <text evidence="4">Homodimer.</text>
</comment>
<proteinExistence type="inferred from homology"/>
<dbReference type="InterPro" id="IPR027939">
    <property type="entry name" value="NMT1/THI5"/>
</dbReference>
<evidence type="ECO:0000256" key="8">
    <source>
        <dbReference type="ARBA" id="ARBA00022977"/>
    </source>
</evidence>
<evidence type="ECO:0000256" key="3">
    <source>
        <dbReference type="ARBA" id="ARBA00009406"/>
    </source>
</evidence>
<keyword evidence="8" id="KW-0784">Thiamine biosynthesis</keyword>
<dbReference type="Gene3D" id="3.40.190.10">
    <property type="entry name" value="Periplasmic binding protein-like II"/>
    <property type="match status" value="2"/>
</dbReference>
<evidence type="ECO:0000256" key="2">
    <source>
        <dbReference type="ARBA" id="ARBA00004948"/>
    </source>
</evidence>
<comment type="pathway">
    <text evidence="2">Cofactor biosynthesis; thiamine diphosphate biosynthesis.</text>
</comment>
<evidence type="ECO:0000256" key="11">
    <source>
        <dbReference type="ARBA" id="ARBA00048179"/>
    </source>
</evidence>
<evidence type="ECO:0000256" key="7">
    <source>
        <dbReference type="ARBA" id="ARBA00022898"/>
    </source>
</evidence>
<gene>
    <name evidence="13" type="ORF">NIES2135_15080</name>
</gene>
<evidence type="ECO:0000313" key="14">
    <source>
        <dbReference type="Proteomes" id="UP000217895"/>
    </source>
</evidence>
<dbReference type="EMBL" id="AP018203">
    <property type="protein sequence ID" value="BAY54690.1"/>
    <property type="molecule type" value="Genomic_DNA"/>
</dbReference>
<dbReference type="PANTHER" id="PTHR31528">
    <property type="entry name" value="4-AMINO-5-HYDROXYMETHYL-2-METHYLPYRIMIDINE PHOSPHATE SYNTHASE THI11-RELATED"/>
    <property type="match status" value="1"/>
</dbReference>
<evidence type="ECO:0000256" key="1">
    <source>
        <dbReference type="ARBA" id="ARBA00003469"/>
    </source>
</evidence>
<reference evidence="13 14" key="1">
    <citation type="submission" date="2017-06" db="EMBL/GenBank/DDBJ databases">
        <title>Genome sequencing of cyanobaciteial culture collection at National Institute for Environmental Studies (NIES).</title>
        <authorList>
            <person name="Hirose Y."/>
            <person name="Shimura Y."/>
            <person name="Fujisawa T."/>
            <person name="Nakamura Y."/>
            <person name="Kawachi M."/>
        </authorList>
    </citation>
    <scope>NUCLEOTIDE SEQUENCE [LARGE SCALE GENOMIC DNA]</scope>
    <source>
        <strain evidence="13 14">NIES-2135</strain>
    </source>
</reference>
<protein>
    <recommendedName>
        <fullName evidence="10">Thiamine pyrimidine synthase</fullName>
    </recommendedName>
</protein>
<accession>A0A1Z4JDA5</accession>
<keyword evidence="7" id="KW-0663">Pyridoxal phosphate</keyword>
<comment type="catalytic activity">
    <reaction evidence="11">
        <text>N(6)-(pyridoxal phosphate)-L-lysyl-[4-amino-5-hydroxymethyl-2-methylpyrimidine phosphate synthase] + L-histidyl-[4-amino-5-hydroxymethyl-2-methylpyrimidine phosphate synthase] + 2 Fe(3+) + 4 H2O = L-lysyl-[4-amino-5-hydroxymethyl-2-methylpyrimidine phosphate synthase] + (2S)-2-amino-5-hydroxy-4-oxopentanoyl-[4-amino-5-hydroxymethyl-2-methylpyrimidine phosphate synthase] + 4-amino-2-methyl-5-(phosphooxymethyl)pyrimidine + 3-oxopropanoate + 2 Fe(2+) + 2 H(+)</text>
        <dbReference type="Rhea" id="RHEA:65756"/>
        <dbReference type="Rhea" id="RHEA-COMP:16892"/>
        <dbReference type="Rhea" id="RHEA-COMP:16893"/>
        <dbReference type="Rhea" id="RHEA-COMP:16894"/>
        <dbReference type="Rhea" id="RHEA-COMP:16895"/>
        <dbReference type="ChEBI" id="CHEBI:15377"/>
        <dbReference type="ChEBI" id="CHEBI:15378"/>
        <dbReference type="ChEBI" id="CHEBI:29033"/>
        <dbReference type="ChEBI" id="CHEBI:29034"/>
        <dbReference type="ChEBI" id="CHEBI:29969"/>
        <dbReference type="ChEBI" id="CHEBI:29979"/>
        <dbReference type="ChEBI" id="CHEBI:33190"/>
        <dbReference type="ChEBI" id="CHEBI:58354"/>
        <dbReference type="ChEBI" id="CHEBI:143915"/>
        <dbReference type="ChEBI" id="CHEBI:157692"/>
    </reaction>
    <physiologicalReaction direction="left-to-right" evidence="11">
        <dbReference type="Rhea" id="RHEA:65757"/>
    </physiologicalReaction>
</comment>
<keyword evidence="5" id="KW-0808">Transferase</keyword>
<sequence length="298" mass="33527">MAKLRLGLEWFLNPDHVPLLVGLKQGWFADVNIDLELVEPSEHIDAIAQIQDGTLDIAITEPVHLVEDRSNGHPVIGWARFLHTNGGVMYFAGQGIERPKDMLGKRLQYPGAPSALGKAIAQTMIEADGGQFTDDAITSVDNGFFHTNALVENKADCATLVFYNFEVIEARLRGYDAQFFALKDWGIPDFCQLIFITTPELLQQRRQELQAFLKVFRRGIDFIHQQPEAAQAIYNQHTGAYADDAIGQAIYQATVPCFTYDFTMTTDYYDQLQTWMHNTGQISDRLSATAYWTNSLAL</sequence>
<evidence type="ECO:0000256" key="5">
    <source>
        <dbReference type="ARBA" id="ARBA00022679"/>
    </source>
</evidence>
<dbReference type="Proteomes" id="UP000217895">
    <property type="component" value="Chromosome"/>
</dbReference>
<evidence type="ECO:0000256" key="4">
    <source>
        <dbReference type="ARBA" id="ARBA00011738"/>
    </source>
</evidence>
<dbReference type="GO" id="GO:0009228">
    <property type="term" value="P:thiamine biosynthetic process"/>
    <property type="evidence" value="ECO:0007669"/>
    <property type="project" value="UniProtKB-KW"/>
</dbReference>
<keyword evidence="6" id="KW-0479">Metal-binding</keyword>
<keyword evidence="14" id="KW-1185">Reference proteome</keyword>
<comment type="similarity">
    <text evidence="3">Belongs to the NMT1/THI5 family.</text>
</comment>
<dbReference type="Pfam" id="PF09084">
    <property type="entry name" value="NMT1"/>
    <property type="match status" value="1"/>
</dbReference>
<dbReference type="GO" id="GO:0016740">
    <property type="term" value="F:transferase activity"/>
    <property type="evidence" value="ECO:0007669"/>
    <property type="project" value="UniProtKB-KW"/>
</dbReference>
<organism evidence="13 14">
    <name type="scientific">Leptolyngbya boryana NIES-2135</name>
    <dbReference type="NCBI Taxonomy" id="1973484"/>
    <lineage>
        <taxon>Bacteria</taxon>
        <taxon>Bacillati</taxon>
        <taxon>Cyanobacteriota</taxon>
        <taxon>Cyanophyceae</taxon>
        <taxon>Leptolyngbyales</taxon>
        <taxon>Leptolyngbyaceae</taxon>
        <taxon>Leptolyngbya group</taxon>
        <taxon>Leptolyngbya</taxon>
    </lineage>
</organism>
<keyword evidence="9" id="KW-0408">Iron</keyword>
<dbReference type="InterPro" id="IPR015168">
    <property type="entry name" value="SsuA/THI5"/>
</dbReference>
<comment type="function">
    <text evidence="1">Responsible for the formation of the pyrimidine heterocycle in the thiamine biosynthesis pathway. Catalyzes the formation of hydroxymethylpyrimidine phosphate (HMP-P) from histidine and pyridoxal phosphate (PLP). The protein uses PLP and the active site histidine to form HMP-P, generating an inactive enzyme. The enzyme can only undergo a single turnover, which suggests it is a suicide enzyme.</text>
</comment>
<evidence type="ECO:0000259" key="12">
    <source>
        <dbReference type="Pfam" id="PF09084"/>
    </source>
</evidence>
<evidence type="ECO:0000313" key="13">
    <source>
        <dbReference type="EMBL" id="BAY54690.1"/>
    </source>
</evidence>
<evidence type="ECO:0000256" key="6">
    <source>
        <dbReference type="ARBA" id="ARBA00022723"/>
    </source>
</evidence>
<dbReference type="GO" id="GO:0046872">
    <property type="term" value="F:metal ion binding"/>
    <property type="evidence" value="ECO:0007669"/>
    <property type="project" value="UniProtKB-KW"/>
</dbReference>
<dbReference type="AlphaFoldDB" id="A0A1Z4JDA5"/>
<name>A0A1Z4JDA5_LEPBY</name>
<dbReference type="PANTHER" id="PTHR31528:SF1">
    <property type="entry name" value="4-AMINO-5-HYDROXYMETHYL-2-METHYLPYRIMIDINE PHOSPHATE SYNTHASE THI11-RELATED"/>
    <property type="match status" value="1"/>
</dbReference>